<evidence type="ECO:0008006" key="3">
    <source>
        <dbReference type="Google" id="ProtNLM"/>
    </source>
</evidence>
<name>A0A0R1EHQ1_LACZE</name>
<organism evidence="1 2">
    <name type="scientific">Lacticaseibacillus zeae DSM 20178 = KCTC 3804</name>
    <dbReference type="NCBI Taxonomy" id="1423816"/>
    <lineage>
        <taxon>Bacteria</taxon>
        <taxon>Bacillati</taxon>
        <taxon>Bacillota</taxon>
        <taxon>Bacilli</taxon>
        <taxon>Lactobacillales</taxon>
        <taxon>Lactobacillaceae</taxon>
        <taxon>Lacticaseibacillus</taxon>
    </lineage>
</organism>
<evidence type="ECO:0000313" key="1">
    <source>
        <dbReference type="EMBL" id="KRK09062.1"/>
    </source>
</evidence>
<dbReference type="eggNOG" id="ENOG5032TJX">
    <property type="taxonomic scope" value="Bacteria"/>
</dbReference>
<evidence type="ECO:0000313" key="2">
    <source>
        <dbReference type="Proteomes" id="UP000051984"/>
    </source>
</evidence>
<dbReference type="PATRIC" id="fig|1423816.3.peg.2720"/>
<protein>
    <recommendedName>
        <fullName evidence="3">Threonine dehydratase</fullName>
    </recommendedName>
</protein>
<gene>
    <name evidence="1" type="ORF">FD51_GL002616</name>
</gene>
<sequence>MAHTIAEVDAHHHHSLACGHTKLLHGDHVDYLENGHLHHPHEDHFDEAVIPVSATNPDGESPIVEGELHDQYCGHEQVPHGDHIDYLVNGRLQHVHGDHVDDHGPVDVVN</sequence>
<dbReference type="AlphaFoldDB" id="A0A0R1EHQ1"/>
<dbReference type="RefSeq" id="WP_010493422.1">
    <property type="nucleotide sequence ID" value="NZ_AZCT01000051.1"/>
</dbReference>
<dbReference type="EMBL" id="AZCT01000051">
    <property type="protein sequence ID" value="KRK09062.1"/>
    <property type="molecule type" value="Genomic_DNA"/>
</dbReference>
<comment type="caution">
    <text evidence="1">The sequence shown here is derived from an EMBL/GenBank/DDBJ whole genome shotgun (WGS) entry which is preliminary data.</text>
</comment>
<dbReference type="Proteomes" id="UP000051984">
    <property type="component" value="Unassembled WGS sequence"/>
</dbReference>
<reference evidence="1 2" key="1">
    <citation type="journal article" date="2015" name="Genome Announc.">
        <title>Expanding the biotechnology potential of lactobacilli through comparative genomics of 213 strains and associated genera.</title>
        <authorList>
            <person name="Sun Z."/>
            <person name="Harris H.M."/>
            <person name="McCann A."/>
            <person name="Guo C."/>
            <person name="Argimon S."/>
            <person name="Zhang W."/>
            <person name="Yang X."/>
            <person name="Jeffery I.B."/>
            <person name="Cooney J.C."/>
            <person name="Kagawa T.F."/>
            <person name="Liu W."/>
            <person name="Song Y."/>
            <person name="Salvetti E."/>
            <person name="Wrobel A."/>
            <person name="Rasinkangas P."/>
            <person name="Parkhill J."/>
            <person name="Rea M.C."/>
            <person name="O'Sullivan O."/>
            <person name="Ritari J."/>
            <person name="Douillard F.P."/>
            <person name="Paul Ross R."/>
            <person name="Yang R."/>
            <person name="Briner A.E."/>
            <person name="Felis G.E."/>
            <person name="de Vos W.M."/>
            <person name="Barrangou R."/>
            <person name="Klaenhammer T.R."/>
            <person name="Caufield P.W."/>
            <person name="Cui Y."/>
            <person name="Zhang H."/>
            <person name="O'Toole P.W."/>
        </authorList>
    </citation>
    <scope>NUCLEOTIDE SEQUENCE [LARGE SCALE GENOMIC DNA]</scope>
    <source>
        <strain evidence="1 2">DSM 20178</strain>
    </source>
</reference>
<proteinExistence type="predicted"/>
<dbReference type="GeneID" id="93268320"/>
<accession>A0A0R1EHQ1</accession>